<comment type="caution">
    <text evidence="2">The sequence shown here is derived from an EMBL/GenBank/DDBJ whole genome shotgun (WGS) entry which is preliminary data.</text>
</comment>
<dbReference type="PANTHER" id="PTHR37577:SF1">
    <property type="entry name" value="INTEGRAL MEMBRANE PROTEIN"/>
    <property type="match status" value="1"/>
</dbReference>
<reference evidence="2" key="1">
    <citation type="submission" date="2023-06" db="EMBL/GenBank/DDBJ databases">
        <title>Genome-scale phylogeny and comparative genomics of the fungal order Sordariales.</title>
        <authorList>
            <consortium name="Lawrence Berkeley National Laboratory"/>
            <person name="Hensen N."/>
            <person name="Bonometti L."/>
            <person name="Westerberg I."/>
            <person name="Brannstrom I.O."/>
            <person name="Guillou S."/>
            <person name="Cros-Aarteil S."/>
            <person name="Calhoun S."/>
            <person name="Haridas S."/>
            <person name="Kuo A."/>
            <person name="Mondo S."/>
            <person name="Pangilinan J."/>
            <person name="Riley R."/>
            <person name="Labutti K."/>
            <person name="Andreopoulos B."/>
            <person name="Lipzen A."/>
            <person name="Chen C."/>
            <person name="Yanf M."/>
            <person name="Daum C."/>
            <person name="Ng V."/>
            <person name="Clum A."/>
            <person name="Steindorff A."/>
            <person name="Ohm R."/>
            <person name="Martin F."/>
            <person name="Silar P."/>
            <person name="Natvig D."/>
            <person name="Lalanne C."/>
            <person name="Gautier V."/>
            <person name="Ament-Velasquez S.L."/>
            <person name="Kruys A."/>
            <person name="Hutchinson M.I."/>
            <person name="Powell A.J."/>
            <person name="Barry K."/>
            <person name="Miller A.N."/>
            <person name="Grigoriev I.V."/>
            <person name="Debuchy R."/>
            <person name="Gladieux P."/>
            <person name="Thoren M.H."/>
            <person name="Johannesson H."/>
        </authorList>
    </citation>
    <scope>NUCLEOTIDE SEQUENCE</scope>
    <source>
        <strain evidence="2">CBS 540.89</strain>
    </source>
</reference>
<keyword evidence="1" id="KW-1133">Transmembrane helix</keyword>
<keyword evidence="1" id="KW-0812">Transmembrane</keyword>
<evidence type="ECO:0000313" key="3">
    <source>
        <dbReference type="Proteomes" id="UP001172159"/>
    </source>
</evidence>
<name>A0AA39ZS24_9PEZI</name>
<feature type="transmembrane region" description="Helical" evidence="1">
    <location>
        <begin position="196"/>
        <end position="218"/>
    </location>
</feature>
<feature type="transmembrane region" description="Helical" evidence="1">
    <location>
        <begin position="128"/>
        <end position="150"/>
    </location>
</feature>
<sequence length="237" mass="27147">MPEQCLLDCFAEPGELQPNPDIGGTGVLIGFLGTAWFVVGLVVLYYLFALDPSKSPYWTPDKRGLEAEGPGRDTDSSFVPNVIDEVIISWSRLAGNWLFGQRQGNSQYRWLWERLSRRSRWEKAFRRVILSMCDVQLLTGLGILLSAYLRVSCYVSAYHWQLVVYLAWLSNLTHVACLTVLRGYLHHYPRERNTRLFCMTLLWLGLFPALVPTLFFNWGRNESTAAHPASDTKCFFT</sequence>
<dbReference type="PANTHER" id="PTHR37577">
    <property type="entry name" value="INTEGRAL MEMBRANE PROTEIN"/>
    <property type="match status" value="1"/>
</dbReference>
<organism evidence="2 3">
    <name type="scientific">Apiosordaria backusii</name>
    <dbReference type="NCBI Taxonomy" id="314023"/>
    <lineage>
        <taxon>Eukaryota</taxon>
        <taxon>Fungi</taxon>
        <taxon>Dikarya</taxon>
        <taxon>Ascomycota</taxon>
        <taxon>Pezizomycotina</taxon>
        <taxon>Sordariomycetes</taxon>
        <taxon>Sordariomycetidae</taxon>
        <taxon>Sordariales</taxon>
        <taxon>Lasiosphaeriaceae</taxon>
        <taxon>Apiosordaria</taxon>
    </lineage>
</organism>
<accession>A0AA39ZS24</accession>
<gene>
    <name evidence="2" type="ORF">B0T21DRAFT_112739</name>
</gene>
<keyword evidence="3" id="KW-1185">Reference proteome</keyword>
<evidence type="ECO:0000313" key="2">
    <source>
        <dbReference type="EMBL" id="KAK0702450.1"/>
    </source>
</evidence>
<evidence type="ECO:0000256" key="1">
    <source>
        <dbReference type="SAM" id="Phobius"/>
    </source>
</evidence>
<protein>
    <submittedName>
        <fullName evidence="2">Uncharacterized protein</fullName>
    </submittedName>
</protein>
<dbReference type="EMBL" id="JAUKTV010000026">
    <property type="protein sequence ID" value="KAK0702450.1"/>
    <property type="molecule type" value="Genomic_DNA"/>
</dbReference>
<dbReference type="AlphaFoldDB" id="A0AA39ZS24"/>
<proteinExistence type="predicted"/>
<keyword evidence="1" id="KW-0472">Membrane</keyword>
<dbReference type="InterPro" id="IPR053018">
    <property type="entry name" value="Elsinochrome_Biosynth-Asso"/>
</dbReference>
<feature type="transmembrane region" description="Helical" evidence="1">
    <location>
        <begin position="27"/>
        <end position="48"/>
    </location>
</feature>
<dbReference type="Proteomes" id="UP001172159">
    <property type="component" value="Unassembled WGS sequence"/>
</dbReference>
<feature type="transmembrane region" description="Helical" evidence="1">
    <location>
        <begin position="162"/>
        <end position="184"/>
    </location>
</feature>